<sequence length="280" mass="30460">MRSISAMRSLLCASSHTFLRSSGSTLRTPFFSLPFRPDLSCSKLGPARFVSAAAAKARIGGGGPVMDVRAAQSGEIHVIVGPMFAGKTTALLRRVHAEAGTGRTVALVKSDKDNRYGLDSVVTHDGTKMPCWALPELSSFQDKLGTEAYNKVDVIGIDEAQFFGDLHDFCCKAADRDGKIVVVAGLDGDYKRNKFGSVLDIIPLADSVTKLTARCELCGRRAFFTLRKTQETRTELIGGADVYMPVCRQHYSDGQIVIEAARIVMDREIHSDPRCEVSHC</sequence>
<evidence type="ECO:0000313" key="2">
    <source>
        <dbReference type="Proteomes" id="UP001732700"/>
    </source>
</evidence>
<reference evidence="1" key="1">
    <citation type="submission" date="2021-05" db="EMBL/GenBank/DDBJ databases">
        <authorList>
            <person name="Scholz U."/>
            <person name="Mascher M."/>
            <person name="Fiebig A."/>
        </authorList>
    </citation>
    <scope>NUCLEOTIDE SEQUENCE [LARGE SCALE GENOMIC DNA]</scope>
</reference>
<evidence type="ECO:0000313" key="1">
    <source>
        <dbReference type="EnsemblPlants" id="AVESA.00010b.r2.6CG1111300.1.CDS"/>
    </source>
</evidence>
<reference evidence="1" key="2">
    <citation type="submission" date="2025-09" db="UniProtKB">
        <authorList>
            <consortium name="EnsemblPlants"/>
        </authorList>
    </citation>
    <scope>IDENTIFICATION</scope>
</reference>
<dbReference type="EnsemblPlants" id="AVESA.00010b.r2.6CG1111300.1">
    <property type="protein sequence ID" value="AVESA.00010b.r2.6CG1111300.1.CDS"/>
    <property type="gene ID" value="AVESA.00010b.r2.6CG1111300"/>
</dbReference>
<name>A0ACD5Z1F5_AVESA</name>
<protein>
    <submittedName>
        <fullName evidence="1">Uncharacterized protein</fullName>
    </submittedName>
</protein>
<dbReference type="Proteomes" id="UP001732700">
    <property type="component" value="Chromosome 6C"/>
</dbReference>
<accession>A0ACD5Z1F5</accession>
<proteinExistence type="predicted"/>
<keyword evidence="2" id="KW-1185">Reference proteome</keyword>
<organism evidence="1 2">
    <name type="scientific">Avena sativa</name>
    <name type="common">Oat</name>
    <dbReference type="NCBI Taxonomy" id="4498"/>
    <lineage>
        <taxon>Eukaryota</taxon>
        <taxon>Viridiplantae</taxon>
        <taxon>Streptophyta</taxon>
        <taxon>Embryophyta</taxon>
        <taxon>Tracheophyta</taxon>
        <taxon>Spermatophyta</taxon>
        <taxon>Magnoliopsida</taxon>
        <taxon>Liliopsida</taxon>
        <taxon>Poales</taxon>
        <taxon>Poaceae</taxon>
        <taxon>BOP clade</taxon>
        <taxon>Pooideae</taxon>
        <taxon>Poodae</taxon>
        <taxon>Poeae</taxon>
        <taxon>Poeae Chloroplast Group 1 (Aveneae type)</taxon>
        <taxon>Aveninae</taxon>
        <taxon>Avena</taxon>
    </lineage>
</organism>